<keyword evidence="1" id="KW-0812">Transmembrane</keyword>
<keyword evidence="1" id="KW-1133">Transmembrane helix</keyword>
<evidence type="ECO:0000256" key="1">
    <source>
        <dbReference type="SAM" id="Phobius"/>
    </source>
</evidence>
<comment type="caution">
    <text evidence="2">The sequence shown here is derived from an EMBL/GenBank/DDBJ whole genome shotgun (WGS) entry which is preliminary data.</text>
</comment>
<sequence length="95" mass="10238">MTKKIVNDSDKVEGLEEALVTGVEYAVEKNSIDDFSSLVDEIYYSDKAVFNDSLCKTVGIPTLLFAIVELIGLILFCVAGVCCGASSAADFQMMN</sequence>
<accession>A0ABR2GY90</accession>
<name>A0ABR2GY90_9EUKA</name>
<gene>
    <name evidence="2" type="ORF">M9Y10_032932</name>
</gene>
<reference evidence="2 3" key="1">
    <citation type="submission" date="2024-04" db="EMBL/GenBank/DDBJ databases">
        <title>Tritrichomonas musculus Genome.</title>
        <authorList>
            <person name="Alves-Ferreira E."/>
            <person name="Grigg M."/>
            <person name="Lorenzi H."/>
            <person name="Galac M."/>
        </authorList>
    </citation>
    <scope>NUCLEOTIDE SEQUENCE [LARGE SCALE GENOMIC DNA]</scope>
    <source>
        <strain evidence="2 3">EAF2021</strain>
    </source>
</reference>
<dbReference type="EMBL" id="JAPFFF010000054">
    <property type="protein sequence ID" value="KAK8838890.1"/>
    <property type="molecule type" value="Genomic_DNA"/>
</dbReference>
<evidence type="ECO:0000313" key="3">
    <source>
        <dbReference type="Proteomes" id="UP001470230"/>
    </source>
</evidence>
<keyword evidence="3" id="KW-1185">Reference proteome</keyword>
<dbReference type="Proteomes" id="UP001470230">
    <property type="component" value="Unassembled WGS sequence"/>
</dbReference>
<evidence type="ECO:0000313" key="2">
    <source>
        <dbReference type="EMBL" id="KAK8838890.1"/>
    </source>
</evidence>
<keyword evidence="1" id="KW-0472">Membrane</keyword>
<feature type="transmembrane region" description="Helical" evidence="1">
    <location>
        <begin position="63"/>
        <end position="89"/>
    </location>
</feature>
<protein>
    <submittedName>
        <fullName evidence="2">Uncharacterized protein</fullName>
    </submittedName>
</protein>
<proteinExistence type="predicted"/>
<organism evidence="2 3">
    <name type="scientific">Tritrichomonas musculus</name>
    <dbReference type="NCBI Taxonomy" id="1915356"/>
    <lineage>
        <taxon>Eukaryota</taxon>
        <taxon>Metamonada</taxon>
        <taxon>Parabasalia</taxon>
        <taxon>Tritrichomonadida</taxon>
        <taxon>Tritrichomonadidae</taxon>
        <taxon>Tritrichomonas</taxon>
    </lineage>
</organism>